<dbReference type="AlphaFoldDB" id="A0AAD6R2A4"/>
<dbReference type="Proteomes" id="UP001164929">
    <property type="component" value="Chromosome 4"/>
</dbReference>
<name>A0AAD6R2A4_9ROSI</name>
<keyword evidence="2" id="KW-1185">Reference proteome</keyword>
<organism evidence="1 2">
    <name type="scientific">Populus alba x Populus x berolinensis</name>
    <dbReference type="NCBI Taxonomy" id="444605"/>
    <lineage>
        <taxon>Eukaryota</taxon>
        <taxon>Viridiplantae</taxon>
        <taxon>Streptophyta</taxon>
        <taxon>Embryophyta</taxon>
        <taxon>Tracheophyta</taxon>
        <taxon>Spermatophyta</taxon>
        <taxon>Magnoliopsida</taxon>
        <taxon>eudicotyledons</taxon>
        <taxon>Gunneridae</taxon>
        <taxon>Pentapetalae</taxon>
        <taxon>rosids</taxon>
        <taxon>fabids</taxon>
        <taxon>Malpighiales</taxon>
        <taxon>Salicaceae</taxon>
        <taxon>Saliceae</taxon>
        <taxon>Populus</taxon>
    </lineage>
</organism>
<sequence>MSSGIMGIVLRRQMSSWPTGSFKTSSPSFNAMLDIYIVEVLFKMIRNTSSCFLYLGFLFI</sequence>
<reference evidence="1 2" key="1">
    <citation type="journal article" date="2023" name="Mol. Ecol. Resour.">
        <title>Chromosome-level genome assembly of a triploid poplar Populus alba 'Berolinensis'.</title>
        <authorList>
            <person name="Chen S."/>
            <person name="Yu Y."/>
            <person name="Wang X."/>
            <person name="Wang S."/>
            <person name="Zhang T."/>
            <person name="Zhou Y."/>
            <person name="He R."/>
            <person name="Meng N."/>
            <person name="Wang Y."/>
            <person name="Liu W."/>
            <person name="Liu Z."/>
            <person name="Liu J."/>
            <person name="Guo Q."/>
            <person name="Huang H."/>
            <person name="Sederoff R.R."/>
            <person name="Wang G."/>
            <person name="Qu G."/>
            <person name="Chen S."/>
        </authorList>
    </citation>
    <scope>NUCLEOTIDE SEQUENCE [LARGE SCALE GENOMIC DNA]</scope>
    <source>
        <strain evidence="1">SC-2020</strain>
    </source>
</reference>
<gene>
    <name evidence="1" type="ORF">NC653_011442</name>
</gene>
<accession>A0AAD6R2A4</accession>
<comment type="caution">
    <text evidence="1">The sequence shown here is derived from an EMBL/GenBank/DDBJ whole genome shotgun (WGS) entry which is preliminary data.</text>
</comment>
<proteinExistence type="predicted"/>
<dbReference type="EMBL" id="JAQIZT010000004">
    <property type="protein sequence ID" value="KAJ7000986.1"/>
    <property type="molecule type" value="Genomic_DNA"/>
</dbReference>
<protein>
    <submittedName>
        <fullName evidence="1">Uncharacterized protein</fullName>
    </submittedName>
</protein>
<evidence type="ECO:0000313" key="1">
    <source>
        <dbReference type="EMBL" id="KAJ7000986.1"/>
    </source>
</evidence>
<evidence type="ECO:0000313" key="2">
    <source>
        <dbReference type="Proteomes" id="UP001164929"/>
    </source>
</evidence>